<protein>
    <submittedName>
        <fullName evidence="1">Uncharacterized protein</fullName>
    </submittedName>
</protein>
<reference evidence="1" key="2">
    <citation type="journal article" date="2015" name="Data Brief">
        <title>Shoot transcriptome of the giant reed, Arundo donax.</title>
        <authorList>
            <person name="Barrero R.A."/>
            <person name="Guerrero F.D."/>
            <person name="Moolhuijzen P."/>
            <person name="Goolsby J.A."/>
            <person name="Tidwell J."/>
            <person name="Bellgard S.E."/>
            <person name="Bellgard M.I."/>
        </authorList>
    </citation>
    <scope>NUCLEOTIDE SEQUENCE</scope>
    <source>
        <tissue evidence="1">Shoot tissue taken approximately 20 cm above the soil surface</tissue>
    </source>
</reference>
<evidence type="ECO:0000313" key="1">
    <source>
        <dbReference type="EMBL" id="JAD73660.1"/>
    </source>
</evidence>
<organism evidence="1">
    <name type="scientific">Arundo donax</name>
    <name type="common">Giant reed</name>
    <name type="synonym">Donax arundinaceus</name>
    <dbReference type="NCBI Taxonomy" id="35708"/>
    <lineage>
        <taxon>Eukaryota</taxon>
        <taxon>Viridiplantae</taxon>
        <taxon>Streptophyta</taxon>
        <taxon>Embryophyta</taxon>
        <taxon>Tracheophyta</taxon>
        <taxon>Spermatophyta</taxon>
        <taxon>Magnoliopsida</taxon>
        <taxon>Liliopsida</taxon>
        <taxon>Poales</taxon>
        <taxon>Poaceae</taxon>
        <taxon>PACMAD clade</taxon>
        <taxon>Arundinoideae</taxon>
        <taxon>Arundineae</taxon>
        <taxon>Arundo</taxon>
    </lineage>
</organism>
<reference evidence="1" key="1">
    <citation type="submission" date="2014-09" db="EMBL/GenBank/DDBJ databases">
        <authorList>
            <person name="Magalhaes I.L.F."/>
            <person name="Oliveira U."/>
            <person name="Santos F.R."/>
            <person name="Vidigal T.H.D.A."/>
            <person name="Brescovit A.D."/>
            <person name="Santos A.J."/>
        </authorList>
    </citation>
    <scope>NUCLEOTIDE SEQUENCE</scope>
    <source>
        <tissue evidence="1">Shoot tissue taken approximately 20 cm above the soil surface</tissue>
    </source>
</reference>
<name>A0A0A9CJX2_ARUDO</name>
<proteinExistence type="predicted"/>
<dbReference type="AlphaFoldDB" id="A0A0A9CJX2"/>
<accession>A0A0A9CJX2</accession>
<dbReference type="EMBL" id="GBRH01224235">
    <property type="protein sequence ID" value="JAD73660.1"/>
    <property type="molecule type" value="Transcribed_RNA"/>
</dbReference>
<sequence>MVTSNIFEDMVLINLQSVQYQDDLVNFSCLFIFLFQPPVGTILIWCEAFYYLHVVSLQPLHC</sequence>